<evidence type="ECO:0000256" key="1">
    <source>
        <dbReference type="SAM" id="MobiDB-lite"/>
    </source>
</evidence>
<reference evidence="2 3" key="1">
    <citation type="journal article" date="2013" name="Proc. Natl. Acad. Sci. U.S.A.">
        <title>Fine-scale variation in meiotic recombination in Mimulus inferred from population shotgun sequencing.</title>
        <authorList>
            <person name="Hellsten U."/>
            <person name="Wright K.M."/>
            <person name="Jenkins J."/>
            <person name="Shu S."/>
            <person name="Yuan Y."/>
            <person name="Wessler S.R."/>
            <person name="Schmutz J."/>
            <person name="Willis J.H."/>
            <person name="Rokhsar D.S."/>
        </authorList>
    </citation>
    <scope>NUCLEOTIDE SEQUENCE [LARGE SCALE GENOMIC DNA]</scope>
    <source>
        <strain evidence="3">cv. DUN x IM62</strain>
    </source>
</reference>
<dbReference type="Proteomes" id="UP000030748">
    <property type="component" value="Unassembled WGS sequence"/>
</dbReference>
<evidence type="ECO:0000313" key="2">
    <source>
        <dbReference type="EMBL" id="EYU19296.1"/>
    </source>
</evidence>
<feature type="non-terminal residue" evidence="2">
    <location>
        <position position="1"/>
    </location>
</feature>
<name>A0A022PU20_ERYGU</name>
<feature type="region of interest" description="Disordered" evidence="1">
    <location>
        <begin position="1"/>
        <end position="23"/>
    </location>
</feature>
<dbReference type="EMBL" id="KI632299">
    <property type="protein sequence ID" value="EYU19296.1"/>
    <property type="molecule type" value="Genomic_DNA"/>
</dbReference>
<evidence type="ECO:0000313" key="3">
    <source>
        <dbReference type="Proteomes" id="UP000030748"/>
    </source>
</evidence>
<dbReference type="AlphaFoldDB" id="A0A022PU20"/>
<keyword evidence="3" id="KW-1185">Reference proteome</keyword>
<sequence>LCQRRRVRPSPTPHSLFSEAPGAHTNACSALRRRHLRSSPRHQEPTPTPAPPFANAPSPFSDASGAHNNATFALRRATSVVTPPPTLINWLVVGFHRFLLHTATPRHSLLAAVHYQFFELYYSLSRTTRSPLRLLFTLVGIFD</sequence>
<accession>A0A022PU20</accession>
<organism evidence="2 3">
    <name type="scientific">Erythranthe guttata</name>
    <name type="common">Yellow monkey flower</name>
    <name type="synonym">Mimulus guttatus</name>
    <dbReference type="NCBI Taxonomy" id="4155"/>
    <lineage>
        <taxon>Eukaryota</taxon>
        <taxon>Viridiplantae</taxon>
        <taxon>Streptophyta</taxon>
        <taxon>Embryophyta</taxon>
        <taxon>Tracheophyta</taxon>
        <taxon>Spermatophyta</taxon>
        <taxon>Magnoliopsida</taxon>
        <taxon>eudicotyledons</taxon>
        <taxon>Gunneridae</taxon>
        <taxon>Pentapetalae</taxon>
        <taxon>asterids</taxon>
        <taxon>lamiids</taxon>
        <taxon>Lamiales</taxon>
        <taxon>Phrymaceae</taxon>
        <taxon>Erythranthe</taxon>
    </lineage>
</organism>
<gene>
    <name evidence="2" type="ORF">MIMGU_mgv1a021025mg</name>
</gene>
<proteinExistence type="predicted"/>
<protein>
    <submittedName>
        <fullName evidence="2">Uncharacterized protein</fullName>
    </submittedName>
</protein>
<feature type="region of interest" description="Disordered" evidence="1">
    <location>
        <begin position="36"/>
        <end position="64"/>
    </location>
</feature>